<feature type="transmembrane region" description="Helical" evidence="7">
    <location>
        <begin position="314"/>
        <end position="336"/>
    </location>
</feature>
<sequence length="571" mass="62913">MSDLEKKSDIVTVQDISVDTSSTDEGNFPRFSNFRSVASHTDAGKVNYINTTAATSDNQLLAEIGYKQELRRQFTPIQVFGVAFSIMGLLPSIASVMAGGLAGGPVTLIWGWFIAGGFILTVGINMAENASSIPTAGGLYYWTHYYAPTGYKEVISFVIGYSNTLALVAAVCSIDYGFAEEILAAVVLSKNGNFEVTTGMTYGVFAAAVVAMGFCACLASKTVGRLQTLSIFANCFIILLFFITLPIGTKKNVGHFNNGKFIFGKFENFSDWNNGWQFCIAGLMPAVWTISAFDSCVYTSEEAQNARKSVPMGIVSSITLCWIVGFCILICSTACMSTDVNRVINNPYGFAMAQIIYDSLGRQWAIAFMSLMAFCQFLMGASIVTSTSRQVYAFSRDNGLPFSNIWKKVGKKYPVPFNAVIFTCFISLVLGLLCLIGDASASALFSLNVAGNNLAWGTPTFMRITWGKQLFRPGPFYLGRFWSPVIGWTAVTYQVFLVLIVMFPTNQHDVTKSTMNYTCVVAGSVWFLSWLYYVIYKKKFYRGPQTNLTDEQYREVVGHDLIDEIMSKRKV</sequence>
<feature type="transmembrane region" description="Helical" evidence="7">
    <location>
        <begin position="108"/>
        <end position="127"/>
    </location>
</feature>
<evidence type="ECO:0000256" key="7">
    <source>
        <dbReference type="SAM" id="Phobius"/>
    </source>
</evidence>
<dbReference type="Proteomes" id="UP001306508">
    <property type="component" value="Unassembled WGS sequence"/>
</dbReference>
<dbReference type="Gene3D" id="1.20.1740.10">
    <property type="entry name" value="Amino acid/polyamine transporter I"/>
    <property type="match status" value="1"/>
</dbReference>
<keyword evidence="2" id="KW-0813">Transport</keyword>
<keyword evidence="9" id="KW-1185">Reference proteome</keyword>
<dbReference type="Pfam" id="PF13520">
    <property type="entry name" value="AA_permease_2"/>
    <property type="match status" value="1"/>
</dbReference>
<evidence type="ECO:0000256" key="1">
    <source>
        <dbReference type="ARBA" id="ARBA00004141"/>
    </source>
</evidence>
<evidence type="ECO:0000313" key="8">
    <source>
        <dbReference type="EMBL" id="KAK5774139.1"/>
    </source>
</evidence>
<evidence type="ECO:0000256" key="4">
    <source>
        <dbReference type="ARBA" id="ARBA00022989"/>
    </source>
</evidence>
<dbReference type="EMBL" id="JAWIZZ010000056">
    <property type="protein sequence ID" value="KAK5774139.1"/>
    <property type="molecule type" value="Genomic_DNA"/>
</dbReference>
<dbReference type="PANTHER" id="PTHR45649">
    <property type="entry name" value="AMINO-ACID PERMEASE BAT1"/>
    <property type="match status" value="1"/>
</dbReference>
<keyword evidence="3 7" id="KW-0812">Transmembrane</keyword>
<feature type="transmembrane region" description="Helical" evidence="7">
    <location>
        <begin position="364"/>
        <end position="384"/>
    </location>
</feature>
<feature type="transmembrane region" description="Helical" evidence="7">
    <location>
        <begin position="77"/>
        <end position="102"/>
    </location>
</feature>
<comment type="subcellular location">
    <subcellularLocation>
        <location evidence="1">Membrane</location>
        <topology evidence="1">Multi-pass membrane protein</topology>
    </subcellularLocation>
</comment>
<dbReference type="PROSITE" id="PS00218">
    <property type="entry name" value="AMINO_ACID_PERMEASE_1"/>
    <property type="match status" value="1"/>
</dbReference>
<dbReference type="GO" id="GO:0016020">
    <property type="term" value="C:membrane"/>
    <property type="evidence" value="ECO:0007669"/>
    <property type="project" value="UniProtKB-SubCell"/>
</dbReference>
<protein>
    <recommendedName>
        <fullName evidence="10">GABA-specific permease</fullName>
    </recommendedName>
</protein>
<organism evidence="8 9">
    <name type="scientific">Arxiozyma heterogenica</name>
    <dbReference type="NCBI Taxonomy" id="278026"/>
    <lineage>
        <taxon>Eukaryota</taxon>
        <taxon>Fungi</taxon>
        <taxon>Dikarya</taxon>
        <taxon>Ascomycota</taxon>
        <taxon>Saccharomycotina</taxon>
        <taxon>Saccharomycetes</taxon>
        <taxon>Saccharomycetales</taxon>
        <taxon>Saccharomycetaceae</taxon>
        <taxon>Arxiozyma</taxon>
    </lineage>
</organism>
<dbReference type="GO" id="GO:0006865">
    <property type="term" value="P:amino acid transport"/>
    <property type="evidence" value="ECO:0007669"/>
    <property type="project" value="InterPro"/>
</dbReference>
<accession>A0AAN7VZC2</accession>
<proteinExistence type="inferred from homology"/>
<comment type="similarity">
    <text evidence="6">Belongs to the amino acid-polyamine-organocation (APC) superfamily. Amino acid/choline transporter (ACT) (TC 2.A.3.4) family.</text>
</comment>
<feature type="transmembrane region" description="Helical" evidence="7">
    <location>
        <begin position="481"/>
        <end position="503"/>
    </location>
</feature>
<name>A0AAN7VZC2_9SACH</name>
<feature type="transmembrane region" description="Helical" evidence="7">
    <location>
        <begin position="415"/>
        <end position="436"/>
    </location>
</feature>
<keyword evidence="5 7" id="KW-0472">Membrane</keyword>
<feature type="transmembrane region" description="Helical" evidence="7">
    <location>
        <begin position="515"/>
        <end position="535"/>
    </location>
</feature>
<dbReference type="InterPro" id="IPR004840">
    <property type="entry name" value="Amino_acid_permease_CS"/>
</dbReference>
<dbReference type="AlphaFoldDB" id="A0AAN7VZC2"/>
<comment type="caution">
    <text evidence="8">The sequence shown here is derived from an EMBL/GenBank/DDBJ whole genome shotgun (WGS) entry which is preliminary data.</text>
</comment>
<dbReference type="PIRSF" id="PIRSF006060">
    <property type="entry name" value="AA_transporter"/>
    <property type="match status" value="1"/>
</dbReference>
<feature type="transmembrane region" description="Helical" evidence="7">
    <location>
        <begin position="154"/>
        <end position="179"/>
    </location>
</feature>
<evidence type="ECO:0000313" key="9">
    <source>
        <dbReference type="Proteomes" id="UP001306508"/>
    </source>
</evidence>
<evidence type="ECO:0000256" key="5">
    <source>
        <dbReference type="ARBA" id="ARBA00023136"/>
    </source>
</evidence>
<evidence type="ECO:0000256" key="3">
    <source>
        <dbReference type="ARBA" id="ARBA00022692"/>
    </source>
</evidence>
<feature type="transmembrane region" description="Helical" evidence="7">
    <location>
        <begin position="199"/>
        <end position="219"/>
    </location>
</feature>
<dbReference type="PANTHER" id="PTHR45649:SF6">
    <property type="entry name" value="GABA-SPECIFIC PERMEASE"/>
    <property type="match status" value="1"/>
</dbReference>
<gene>
    <name evidence="8" type="ORF">RI543_004673</name>
</gene>
<evidence type="ECO:0000256" key="6">
    <source>
        <dbReference type="ARBA" id="ARBA00061200"/>
    </source>
</evidence>
<feature type="transmembrane region" description="Helical" evidence="7">
    <location>
        <begin position="231"/>
        <end position="249"/>
    </location>
</feature>
<dbReference type="GO" id="GO:0015101">
    <property type="term" value="F:organic cation transmembrane transporter activity"/>
    <property type="evidence" value="ECO:0007669"/>
    <property type="project" value="UniProtKB-ARBA"/>
</dbReference>
<dbReference type="FunFam" id="1.20.1740.10:FF:000046">
    <property type="entry name" value="Amino-acid permease, putative"/>
    <property type="match status" value="1"/>
</dbReference>
<evidence type="ECO:0000256" key="2">
    <source>
        <dbReference type="ARBA" id="ARBA00022448"/>
    </source>
</evidence>
<evidence type="ECO:0008006" key="10">
    <source>
        <dbReference type="Google" id="ProtNLM"/>
    </source>
</evidence>
<reference evidence="9" key="1">
    <citation type="submission" date="2023-07" db="EMBL/GenBank/DDBJ databases">
        <title>A draft genome of Kazachstania heterogenica Y-27499.</title>
        <authorList>
            <person name="Donic C."/>
            <person name="Kralova J.S."/>
            <person name="Fidel L."/>
            <person name="Ben-Dor S."/>
            <person name="Jung S."/>
        </authorList>
    </citation>
    <scope>NUCLEOTIDE SEQUENCE [LARGE SCALE GENOMIC DNA]</scope>
    <source>
        <strain evidence="9">Y27499</strain>
    </source>
</reference>
<keyword evidence="4 7" id="KW-1133">Transmembrane helix</keyword>
<dbReference type="InterPro" id="IPR002293">
    <property type="entry name" value="AA/rel_permease1"/>
</dbReference>